<dbReference type="PANTHER" id="PTHR43245">
    <property type="entry name" value="BIFUNCTIONAL POLYMYXIN RESISTANCE PROTEIN ARNA"/>
    <property type="match status" value="1"/>
</dbReference>
<evidence type="ECO:0000259" key="1">
    <source>
        <dbReference type="Pfam" id="PF01370"/>
    </source>
</evidence>
<feature type="domain" description="NAD-dependent epimerase/dehydratase" evidence="1">
    <location>
        <begin position="4"/>
        <end position="229"/>
    </location>
</feature>
<dbReference type="EMBL" id="FOLG01000012">
    <property type="protein sequence ID" value="SFC97408.1"/>
    <property type="molecule type" value="Genomic_DNA"/>
</dbReference>
<protein>
    <submittedName>
        <fullName evidence="2">Nucleoside-diphosphate-sugar epimerase</fullName>
    </submittedName>
</protein>
<dbReference type="InterPro" id="IPR050177">
    <property type="entry name" value="Lipid_A_modif_metabolic_enz"/>
</dbReference>
<dbReference type="CDD" id="cd08946">
    <property type="entry name" value="SDR_e"/>
    <property type="match status" value="1"/>
</dbReference>
<evidence type="ECO:0000313" key="2">
    <source>
        <dbReference type="EMBL" id="SFC97408.1"/>
    </source>
</evidence>
<dbReference type="RefSeq" id="WP_093362005.1">
    <property type="nucleotide sequence ID" value="NZ_FOLG01000012.1"/>
</dbReference>
<sequence length="294" mass="30669">MRLAVTGGTGLVGRFIVEEALAAGDDVAVLSRSAPLPGNFGAPVVHVPYDLAGPVPPLVGYDALVHAAFSHLAGRYRGGEGGDPAGFLRANLDGSVRLFEAAKAAGVGRVLFLSSRAAYGAWPPGTVLREDMEPRPDTLYGEAKVAAERALTGLTAPGFATSSLRATGVYGAVAPGQAHKWQPLFADFQNGTPIAPRVATEVHGADLASAVRLLLTLPADELAGAIFNVSDLILDRRDLLAEVARLTGVSTPLPDRADAGQVNVMETRRLEALGWRPAGMEGLRQALPAMLRLD</sequence>
<dbReference type="InterPro" id="IPR036291">
    <property type="entry name" value="NAD(P)-bd_dom_sf"/>
</dbReference>
<accession>A0A1I1NPI5</accession>
<dbReference type="Gene3D" id="3.40.50.720">
    <property type="entry name" value="NAD(P)-binding Rossmann-like Domain"/>
    <property type="match status" value="1"/>
</dbReference>
<dbReference type="STRING" id="441112.SAMN04488094_11291"/>
<dbReference type="PANTHER" id="PTHR43245:SF58">
    <property type="entry name" value="BLL5923 PROTEIN"/>
    <property type="match status" value="1"/>
</dbReference>
<dbReference type="InterPro" id="IPR001509">
    <property type="entry name" value="Epimerase_deHydtase"/>
</dbReference>
<gene>
    <name evidence="2" type="ORF">SAMN04488094_11291</name>
</gene>
<organism evidence="2 3">
    <name type="scientific">Tropicimonas isoalkanivorans</name>
    <dbReference type="NCBI Taxonomy" id="441112"/>
    <lineage>
        <taxon>Bacteria</taxon>
        <taxon>Pseudomonadati</taxon>
        <taxon>Pseudomonadota</taxon>
        <taxon>Alphaproteobacteria</taxon>
        <taxon>Rhodobacterales</taxon>
        <taxon>Roseobacteraceae</taxon>
        <taxon>Tropicimonas</taxon>
    </lineage>
</organism>
<evidence type="ECO:0000313" key="3">
    <source>
        <dbReference type="Proteomes" id="UP000198728"/>
    </source>
</evidence>
<dbReference type="Proteomes" id="UP000198728">
    <property type="component" value="Unassembled WGS sequence"/>
</dbReference>
<dbReference type="AlphaFoldDB" id="A0A1I1NPI5"/>
<dbReference type="SUPFAM" id="SSF51735">
    <property type="entry name" value="NAD(P)-binding Rossmann-fold domains"/>
    <property type="match status" value="1"/>
</dbReference>
<keyword evidence="3" id="KW-1185">Reference proteome</keyword>
<reference evidence="2 3" key="1">
    <citation type="submission" date="2016-10" db="EMBL/GenBank/DDBJ databases">
        <authorList>
            <person name="de Groot N.N."/>
        </authorList>
    </citation>
    <scope>NUCLEOTIDE SEQUENCE [LARGE SCALE GENOMIC DNA]</scope>
    <source>
        <strain evidence="2 3">DSM 19548</strain>
    </source>
</reference>
<name>A0A1I1NPI5_9RHOB</name>
<dbReference type="OrthoDB" id="9814124at2"/>
<dbReference type="Pfam" id="PF01370">
    <property type="entry name" value="Epimerase"/>
    <property type="match status" value="1"/>
</dbReference>
<proteinExistence type="predicted"/>